<proteinExistence type="predicted"/>
<evidence type="ECO:0000313" key="3">
    <source>
        <dbReference type="Proteomes" id="UP000008888"/>
    </source>
</evidence>
<name>G0A5T2_METMM</name>
<dbReference type="RefSeq" id="WP_013817480.1">
    <property type="nucleotide sequence ID" value="NC_015572.1"/>
</dbReference>
<feature type="transmembrane region" description="Helical" evidence="1">
    <location>
        <begin position="150"/>
        <end position="168"/>
    </location>
</feature>
<accession>G0A5T2</accession>
<organism evidence="2 3">
    <name type="scientific">Methylomonas methanica (strain DSM 25384 / MC09)</name>
    <dbReference type="NCBI Taxonomy" id="857087"/>
    <lineage>
        <taxon>Bacteria</taxon>
        <taxon>Pseudomonadati</taxon>
        <taxon>Pseudomonadota</taxon>
        <taxon>Gammaproteobacteria</taxon>
        <taxon>Methylococcales</taxon>
        <taxon>Methylococcaceae</taxon>
        <taxon>Methylomonas</taxon>
    </lineage>
</organism>
<evidence type="ECO:0000313" key="2">
    <source>
        <dbReference type="EMBL" id="AEF99209.1"/>
    </source>
</evidence>
<gene>
    <name evidence="2" type="ordered locus">Metme_0768</name>
</gene>
<keyword evidence="1" id="KW-1133">Transmembrane helix</keyword>
<dbReference type="AlphaFoldDB" id="G0A5T2"/>
<reference key="2">
    <citation type="submission" date="2011-05" db="EMBL/GenBank/DDBJ databases">
        <title>Complete genome sequence of the aerobic marine methanotroph Methylomonas methanica MC09.</title>
        <authorList>
            <person name="Boden R."/>
            <person name="Cunliffe M."/>
            <person name="Scanlan J."/>
            <person name="Moussard H."/>
            <person name="Kits K.D."/>
            <person name="Klotz M."/>
            <person name="Jetten M."/>
            <person name="Vuilleumier S."/>
            <person name="Han J."/>
            <person name="Peters L."/>
            <person name="Mikhailova N."/>
            <person name="Teshima H."/>
            <person name="Tapia R."/>
            <person name="Kyrpides N."/>
            <person name="Ivanova N."/>
            <person name="Pagani I."/>
            <person name="Cheng J.-F."/>
            <person name="Goodwin L."/>
            <person name="Han C."/>
            <person name="Hauser L."/>
            <person name="Land M."/>
            <person name="Lapidus A."/>
            <person name="Lucas S."/>
            <person name="Pitluck S."/>
            <person name="Woyke T."/>
            <person name="Stein L.Y."/>
            <person name="Murrell C."/>
        </authorList>
    </citation>
    <scope>NUCLEOTIDE SEQUENCE</scope>
    <source>
        <strain>MC09</strain>
    </source>
</reference>
<dbReference type="KEGG" id="mmt:Metme_0768"/>
<feature type="transmembrane region" description="Helical" evidence="1">
    <location>
        <begin position="52"/>
        <end position="72"/>
    </location>
</feature>
<keyword evidence="1" id="KW-0472">Membrane</keyword>
<dbReference type="Proteomes" id="UP000008888">
    <property type="component" value="Chromosome"/>
</dbReference>
<feature type="transmembrane region" description="Helical" evidence="1">
    <location>
        <begin position="118"/>
        <end position="138"/>
    </location>
</feature>
<sequence length="170" mass="19720">MSLLFRYLSSCWFLHDPSDLVPPKSFMWKNVTFYLISGFIVEGLISDPADGVLEVLGRFIMAFSSIAVLLLFEKKWSYFNQLYTSIFVCENFIMTLAVGAEMLDLWMTMEHVEMREEINIGAATFLVLWYIAIVSYIFKRFFSHPTSVSVIYAISYFVLTYGIPMMLMDI</sequence>
<dbReference type="HOGENOM" id="CLU_128121_1_0_6"/>
<protein>
    <submittedName>
        <fullName evidence="2">Uncharacterized protein</fullName>
    </submittedName>
</protein>
<reference evidence="3" key="3">
    <citation type="submission" date="2011-05" db="EMBL/GenBank/DDBJ databases">
        <title>Complete sequence of Methylomonas methanica MC09.</title>
        <authorList>
            <consortium name="US DOE Joint Genome Institute"/>
            <person name="Lucas S."/>
            <person name="Han J."/>
            <person name="Lapidus A."/>
            <person name="Cheng J.-F."/>
            <person name="Goodwin L."/>
            <person name="Pitluck S."/>
            <person name="Peters L."/>
            <person name="Mikhailova N."/>
            <person name="Teshima H."/>
            <person name="Han C."/>
            <person name="Tapia R."/>
            <person name="Land M."/>
            <person name="Hauser L."/>
            <person name="Kyrpides N."/>
            <person name="Ivanova N."/>
            <person name="Pagani I."/>
            <person name="Stein L."/>
            <person name="Woyke T."/>
        </authorList>
    </citation>
    <scope>NUCLEOTIDE SEQUENCE [LARGE SCALE GENOMIC DNA]</scope>
    <source>
        <strain evidence="3">MC09</strain>
    </source>
</reference>
<reference evidence="2 3" key="1">
    <citation type="journal article" date="2011" name="J. Bacteriol.">
        <title>Complete Genome Sequence of the Aerobic Marine Methanotroph Methylomonas methanica MC09.</title>
        <authorList>
            <person name="Boden R."/>
            <person name="Cunliffe M."/>
            <person name="Scanlan J."/>
            <person name="Moussard H."/>
            <person name="Kits K.D."/>
            <person name="Klotz M.G."/>
            <person name="Jetten M.S."/>
            <person name="Vuilleumier S."/>
            <person name="Han J."/>
            <person name="Peters L."/>
            <person name="Mikhailova N."/>
            <person name="Teshima H."/>
            <person name="Tapia R."/>
            <person name="Kyrpides N."/>
            <person name="Ivanova N."/>
            <person name="Pagani I."/>
            <person name="Cheng J.F."/>
            <person name="Goodwin L."/>
            <person name="Han C."/>
            <person name="Hauser L."/>
            <person name="Land M.L."/>
            <person name="Lapidus A."/>
            <person name="Lucas S."/>
            <person name="Pitluck S."/>
            <person name="Woyke T."/>
            <person name="Stein L."/>
            <person name="Murrell J.C."/>
        </authorList>
    </citation>
    <scope>NUCLEOTIDE SEQUENCE [LARGE SCALE GENOMIC DNA]</scope>
    <source>
        <strain evidence="2 3">MC09</strain>
    </source>
</reference>
<evidence type="ECO:0000256" key="1">
    <source>
        <dbReference type="SAM" id="Phobius"/>
    </source>
</evidence>
<keyword evidence="1" id="KW-0812">Transmembrane</keyword>
<dbReference type="eggNOG" id="ENOG5031MWH">
    <property type="taxonomic scope" value="Bacteria"/>
</dbReference>
<dbReference type="STRING" id="857087.Metme_0768"/>
<keyword evidence="3" id="KW-1185">Reference proteome</keyword>
<dbReference type="EMBL" id="CP002738">
    <property type="protein sequence ID" value="AEF99209.1"/>
    <property type="molecule type" value="Genomic_DNA"/>
</dbReference>
<feature type="transmembrane region" description="Helical" evidence="1">
    <location>
        <begin position="84"/>
        <end position="106"/>
    </location>
</feature>